<dbReference type="OrthoDB" id="2732461at2"/>
<feature type="region of interest" description="Disordered" evidence="1">
    <location>
        <begin position="118"/>
        <end position="222"/>
    </location>
</feature>
<evidence type="ECO:0000313" key="4">
    <source>
        <dbReference type="Proteomes" id="UP000326671"/>
    </source>
</evidence>
<organism evidence="3 4">
    <name type="scientific">Niallia endozanthoxylica</name>
    <dbReference type="NCBI Taxonomy" id="2036016"/>
    <lineage>
        <taxon>Bacteria</taxon>
        <taxon>Bacillati</taxon>
        <taxon>Bacillota</taxon>
        <taxon>Bacilli</taxon>
        <taxon>Bacillales</taxon>
        <taxon>Bacillaceae</taxon>
        <taxon>Niallia</taxon>
    </lineage>
</organism>
<evidence type="ECO:0000256" key="2">
    <source>
        <dbReference type="SAM" id="Phobius"/>
    </source>
</evidence>
<feature type="transmembrane region" description="Helical" evidence="2">
    <location>
        <begin position="456"/>
        <end position="480"/>
    </location>
</feature>
<reference evidence="3 4" key="1">
    <citation type="submission" date="2019-09" db="EMBL/GenBank/DDBJ databases">
        <title>Whole genome sequences of isolates from the Mars Exploration Rovers.</title>
        <authorList>
            <person name="Seuylemezian A."/>
            <person name="Vaishampayan P."/>
        </authorList>
    </citation>
    <scope>NUCLEOTIDE SEQUENCE [LARGE SCALE GENOMIC DNA]</scope>
    <source>
        <strain evidence="3 4">MER_TA_151</strain>
    </source>
</reference>
<sequence>MCQRVWNKIAALSLIAILLFWNVFPVVTYAAGEFIKPGKAITPGKSFEPGRAIQGGQFIAPGQVYEPGEAYDPGKAAVSGQPILPQSPLNNGVFLIPNATPPLPGSLLWQLNGMDQGNALQGGNPVNGGNSDYNGNGPDGGQAIDTGKGPNGGQAADAGEGLNGGKTADTGEGPNGGKAADTGDGPDGGKATESGEGPDGGKATDAGDAPDGGEAAEEKTPSLLNTLIKTTDGERGWFSHMTGVFDDFKTYGLGFINRDVAGAALSMMAGFKIEKIAGTNDGYRVTGNKNSKLFDSLYQRYKSYDVNGSDRSLGNHTKRIKEKTYNAFLQSKGLKPKDMKLTTFMANSFKSDVFDGWSPLSKKAFTSLSSWKDGSAFNKAFVSKSNMIKMNGPLNYAMAAAGTLWDYSPKGKNNKQGYASSDFFADLSTEVAIGVGTTAAGSVLSSMTAGALAGSVVPGLGTVAGAAVGLFTGLGAAVIINRTSVGKSIKNGIRSGFKFVYSKIGKGLGKVGELFGG</sequence>
<keyword evidence="2" id="KW-1133">Transmembrane helix</keyword>
<feature type="compositionally biased region" description="Low complexity" evidence="1">
    <location>
        <begin position="201"/>
        <end position="213"/>
    </location>
</feature>
<proteinExistence type="predicted"/>
<dbReference type="EMBL" id="VYKL01000039">
    <property type="protein sequence ID" value="KAA9015980.1"/>
    <property type="molecule type" value="Genomic_DNA"/>
</dbReference>
<keyword evidence="4" id="KW-1185">Reference proteome</keyword>
<comment type="caution">
    <text evidence="3">The sequence shown here is derived from an EMBL/GenBank/DDBJ whole genome shotgun (WGS) entry which is preliminary data.</text>
</comment>
<dbReference type="AlphaFoldDB" id="A0A5J5H601"/>
<keyword evidence="2" id="KW-0472">Membrane</keyword>
<dbReference type="RefSeq" id="WP_150442206.1">
    <property type="nucleotide sequence ID" value="NZ_VYKL01000039.1"/>
</dbReference>
<dbReference type="Proteomes" id="UP000326671">
    <property type="component" value="Unassembled WGS sequence"/>
</dbReference>
<keyword evidence="2" id="KW-0812">Transmembrane</keyword>
<protein>
    <submittedName>
        <fullName evidence="3">Uncharacterized protein</fullName>
    </submittedName>
</protein>
<evidence type="ECO:0000313" key="3">
    <source>
        <dbReference type="EMBL" id="KAA9015980.1"/>
    </source>
</evidence>
<evidence type="ECO:0000256" key="1">
    <source>
        <dbReference type="SAM" id="MobiDB-lite"/>
    </source>
</evidence>
<accession>A0A5J5H601</accession>
<name>A0A5J5H601_9BACI</name>
<gene>
    <name evidence="3" type="ORF">F4V44_22245</name>
</gene>